<dbReference type="PANTHER" id="PTHR46290:SF1">
    <property type="entry name" value="DI-N-ACETYLCHITOBIASE"/>
    <property type="match status" value="1"/>
</dbReference>
<gene>
    <name evidence="6" type="ORF">SDC9_39304</name>
</gene>
<evidence type="ECO:0008006" key="7">
    <source>
        <dbReference type="Google" id="ProtNLM"/>
    </source>
</evidence>
<dbReference type="PROSITE" id="PS51910">
    <property type="entry name" value="GH18_2"/>
    <property type="match status" value="1"/>
</dbReference>
<dbReference type="InterPro" id="IPR000859">
    <property type="entry name" value="CUB_dom"/>
</dbReference>
<dbReference type="Pfam" id="PF18962">
    <property type="entry name" value="Por_Secre_tail"/>
    <property type="match status" value="1"/>
</dbReference>
<dbReference type="SUPFAM" id="SSF49899">
    <property type="entry name" value="Concanavalin A-like lectins/glucanases"/>
    <property type="match status" value="1"/>
</dbReference>
<keyword evidence="1" id="KW-0378">Hydrolase</keyword>
<evidence type="ECO:0000313" key="6">
    <source>
        <dbReference type="EMBL" id="MPL93178.1"/>
    </source>
</evidence>
<proteinExistence type="predicted"/>
<dbReference type="NCBIfam" id="TIGR04183">
    <property type="entry name" value="Por_Secre_tail"/>
    <property type="match status" value="1"/>
</dbReference>
<dbReference type="Pfam" id="PF00431">
    <property type="entry name" value="CUB"/>
    <property type="match status" value="1"/>
</dbReference>
<dbReference type="SMART" id="SM00636">
    <property type="entry name" value="Glyco_18"/>
    <property type="match status" value="1"/>
</dbReference>
<dbReference type="Gene3D" id="2.60.120.560">
    <property type="entry name" value="Exo-inulinase, domain 1"/>
    <property type="match status" value="1"/>
</dbReference>
<evidence type="ECO:0000259" key="4">
    <source>
        <dbReference type="PROSITE" id="PS01180"/>
    </source>
</evidence>
<protein>
    <recommendedName>
        <fullName evidence="7">GH18 domain-containing protein</fullName>
    </recommendedName>
</protein>
<dbReference type="AlphaFoldDB" id="A0A644VP69"/>
<comment type="caution">
    <text evidence="6">The sequence shown here is derived from an EMBL/GenBank/DDBJ whole genome shotgun (WGS) entry which is preliminary data.</text>
</comment>
<reference evidence="6" key="1">
    <citation type="submission" date="2019-08" db="EMBL/GenBank/DDBJ databases">
        <authorList>
            <person name="Kucharzyk K."/>
            <person name="Murdoch R.W."/>
            <person name="Higgins S."/>
            <person name="Loffler F."/>
        </authorList>
    </citation>
    <scope>NUCLEOTIDE SEQUENCE</scope>
</reference>
<dbReference type="InterPro" id="IPR011583">
    <property type="entry name" value="Chitinase_II/V-like_cat"/>
</dbReference>
<dbReference type="InterPro" id="IPR051887">
    <property type="entry name" value="GH18_Domain-Containing"/>
</dbReference>
<dbReference type="Gene3D" id="2.60.120.290">
    <property type="entry name" value="Spermadhesin, CUB domain"/>
    <property type="match status" value="1"/>
</dbReference>
<feature type="domain" description="GH18" evidence="5">
    <location>
        <begin position="58"/>
        <end position="389"/>
    </location>
</feature>
<dbReference type="SUPFAM" id="SSF51445">
    <property type="entry name" value="(Trans)glycosidases"/>
    <property type="match status" value="1"/>
</dbReference>
<dbReference type="Gene3D" id="3.20.20.80">
    <property type="entry name" value="Glycosidases"/>
    <property type="match status" value="1"/>
</dbReference>
<evidence type="ECO:0000259" key="5">
    <source>
        <dbReference type="PROSITE" id="PS51910"/>
    </source>
</evidence>
<dbReference type="PANTHER" id="PTHR46290">
    <property type="entry name" value="DI-N-ACETYLCHITOBIASE"/>
    <property type="match status" value="1"/>
</dbReference>
<evidence type="ECO:0000256" key="2">
    <source>
        <dbReference type="ARBA" id="ARBA00023157"/>
    </source>
</evidence>
<keyword evidence="2" id="KW-1015">Disulfide bond</keyword>
<feature type="domain" description="CUB" evidence="4">
    <location>
        <begin position="389"/>
        <end position="496"/>
    </location>
</feature>
<dbReference type="InterPro" id="IPR029070">
    <property type="entry name" value="Chitinase_insertion_sf"/>
</dbReference>
<dbReference type="InterPro" id="IPR001223">
    <property type="entry name" value="Glyco_hydro18_cat"/>
</dbReference>
<dbReference type="EMBL" id="VSSQ01000383">
    <property type="protein sequence ID" value="MPL93178.1"/>
    <property type="molecule type" value="Genomic_DNA"/>
</dbReference>
<dbReference type="GO" id="GO:0016798">
    <property type="term" value="F:hydrolase activity, acting on glycosyl bonds"/>
    <property type="evidence" value="ECO:0007669"/>
    <property type="project" value="UniProtKB-KW"/>
</dbReference>
<dbReference type="GO" id="GO:0008061">
    <property type="term" value="F:chitin binding"/>
    <property type="evidence" value="ECO:0007669"/>
    <property type="project" value="InterPro"/>
</dbReference>
<sequence>MRGILFVIFTLWVLTSVAQQHVSIHQAESEYYKTHLNTDTVAAVMPKSVNNAGCTLNRRVFGWHPSWVGSTVANNYQWNLLSDLCYFSYEFNASTGAITATNGFLTSPVVDSAQAHGTRVHLCVTMFDPTDHTTFFASTTAQTNLITNLVNAVQTRNADGIDLDFEGVSSTHKAALTTFVQRISDSLHTRIPGAELSIAMPAVDWSPSEWDYPAIIPYVDLFIFMGYDYYYGGSGTAGPTDPLYNFQTSYNYTLSKTITYYLNAGVPKSKLLMGLPYYGFEWQTTALTVPASTISGTDYSRTYKSIRLNTSGNYSSANRGWDINSLSSYWAYSSAGLNYQAWVTDAQAMDYRLDLVNLRDIAGIGIWALSYDDGYTDFWDLIAAKLSDCAVVQCTDTIWDMGGPTRPHYANENYVYTIQPTGATGVSLDFTEFNLESGYDSLWIYDGTSTTSSLIGGYSGTTSPGLVTASGNALTLEFHSDGATQNAGYTAIWTCSTDNVPPTTAVNAPSGWQTDDFNVGFTDNDNYALDKSFWQVLQYNGSDWKGNNRIGFINENYNTSVPSDWTSYLGNWVWDSGHLLQTDSTLGNTNLAIPLPQDSSHAWLYHWQMKFGSADVTNNRRIGAHYFCSDIAQSNRENNYMAYFRLDNQKVQLYEYVNNSYFLMTDVVYPFVVDTWYDVKIMYDPETGYNAAWVNDELVSSWTDATPLKTGSGFSLRVGNSKAWYDDVKVYQSRSATEIVTVGPDTLDMVQWQNPDPTTPSCRIKSIVLDKANLFSTPAGEDVNIDYTKPVAPAWVGDVYAPAQSDYDTLYYSGILQNNTACAASEDPNSGVVNYYLGMGNFCGDTSFYSFVSSTDTTANIGAFGSDGLYYTFVYSVNGAGLHSDTICSDGIYVELLTGLKENADGIRLFPNPADDVLNIDFSQTGDYEVSIYSTDGRLVLIHESSNSKILQLDVSTLEPGVYMIEFAAEKTVRSVFIKK</sequence>
<accession>A0A644VP69</accession>
<dbReference type="InterPro" id="IPR013320">
    <property type="entry name" value="ConA-like_dom_sf"/>
</dbReference>
<dbReference type="SMART" id="SM00042">
    <property type="entry name" value="CUB"/>
    <property type="match status" value="1"/>
</dbReference>
<dbReference type="InterPro" id="IPR035914">
    <property type="entry name" value="Sperma_CUB_dom_sf"/>
</dbReference>
<dbReference type="GO" id="GO:0009313">
    <property type="term" value="P:oligosaccharide catabolic process"/>
    <property type="evidence" value="ECO:0007669"/>
    <property type="project" value="TreeGrafter"/>
</dbReference>
<dbReference type="CDD" id="cd00041">
    <property type="entry name" value="CUB"/>
    <property type="match status" value="1"/>
</dbReference>
<dbReference type="Pfam" id="PF00704">
    <property type="entry name" value="Glyco_hydro_18"/>
    <property type="match status" value="1"/>
</dbReference>
<dbReference type="InterPro" id="IPR017853">
    <property type="entry name" value="GH"/>
</dbReference>
<name>A0A644VP69_9ZZZZ</name>
<keyword evidence="3" id="KW-0326">Glycosidase</keyword>
<dbReference type="PROSITE" id="PS01180">
    <property type="entry name" value="CUB"/>
    <property type="match status" value="1"/>
</dbReference>
<dbReference type="SUPFAM" id="SSF49854">
    <property type="entry name" value="Spermadhesin, CUB domain"/>
    <property type="match status" value="1"/>
</dbReference>
<evidence type="ECO:0000256" key="1">
    <source>
        <dbReference type="ARBA" id="ARBA00022801"/>
    </source>
</evidence>
<organism evidence="6">
    <name type="scientific">bioreactor metagenome</name>
    <dbReference type="NCBI Taxonomy" id="1076179"/>
    <lineage>
        <taxon>unclassified sequences</taxon>
        <taxon>metagenomes</taxon>
        <taxon>ecological metagenomes</taxon>
    </lineage>
</organism>
<dbReference type="InterPro" id="IPR026444">
    <property type="entry name" value="Secre_tail"/>
</dbReference>
<dbReference type="Gene3D" id="3.10.50.10">
    <property type="match status" value="1"/>
</dbReference>
<evidence type="ECO:0000256" key="3">
    <source>
        <dbReference type="ARBA" id="ARBA00023295"/>
    </source>
</evidence>